<dbReference type="PROSITE" id="PS00462">
    <property type="entry name" value="G_GLU_TRANSPEPTIDASE"/>
    <property type="match status" value="1"/>
</dbReference>
<keyword evidence="5 11" id="KW-0378">Hydrolase</keyword>
<evidence type="ECO:0000256" key="4">
    <source>
        <dbReference type="ARBA" id="ARBA00022679"/>
    </source>
</evidence>
<dbReference type="AlphaFoldDB" id="A0A1M6FAC2"/>
<dbReference type="Proteomes" id="UP000184052">
    <property type="component" value="Unassembled WGS sequence"/>
</dbReference>
<dbReference type="InterPro" id="IPR043138">
    <property type="entry name" value="GGT_lsub"/>
</dbReference>
<sequence>MMIRVNNMSMEMKRRSTGKKAMVSSGKEQATAIGIGILEKGGNAIDAAVAVGFAIGVAEPATSGLGGGGFMTIKSADLDDAVFLDFREFAPENATPDMWNLDEKGKVVNKENAIGAKSVSVPGELAGMVYALEKYGTMTLEEVLEPSIKLAEEGVLVTDMTVGMLETYSKYLKDCPEAKKIYLNGDKGFKAGDVLKNQDLANTMKKISKEGMDIFYKGEIAEAIVDTVEKNGGVLTRKDMNDYYVELKEPVVGTYRGYTIISSPPPSSGGTHIIETLNILENFDIGSYEVNSSQYLHLMSEAFKLSYEDRAKYMADTNFVDVPLKGLRSKEYARKLAEKIDLDQARNSSSYDPWTYEHDETTHYSIGDDEGNLVSVTKTVNHFFGACMVAEGTGILLNDTMADFATRKYDVNSVDRRKKPLSTMSPTMIFKDGKPFAVLGSPGGARIINAVVQVISKLIDHNMDIQDAIASPRMHQNTSDILYYEDRMDAGEIEKLGNMGHELFKRLPYDKKMGGVHGIKYEDGEIVGGADPRRDGTSQGI</sequence>
<evidence type="ECO:0000256" key="5">
    <source>
        <dbReference type="ARBA" id="ARBA00022801"/>
    </source>
</evidence>
<comment type="similarity">
    <text evidence="3 11">Belongs to the gamma-glutamyltransferase family.</text>
</comment>
<dbReference type="GO" id="GO:0006751">
    <property type="term" value="P:glutathione catabolic process"/>
    <property type="evidence" value="ECO:0007669"/>
    <property type="project" value="UniProtKB-UniRule"/>
</dbReference>
<name>A0A1M6FAC2_9FIRM</name>
<dbReference type="UniPathway" id="UPA00204"/>
<evidence type="ECO:0000256" key="11">
    <source>
        <dbReference type="RuleBase" id="RU368036"/>
    </source>
</evidence>
<dbReference type="Pfam" id="PF01019">
    <property type="entry name" value="G_glu_transpept"/>
    <property type="match status" value="1"/>
</dbReference>
<dbReference type="PRINTS" id="PR01210">
    <property type="entry name" value="GGTRANSPTASE"/>
</dbReference>
<feature type="binding site" evidence="10">
    <location>
        <position position="444"/>
    </location>
    <ligand>
        <name>L-glutamate</name>
        <dbReference type="ChEBI" id="CHEBI:29985"/>
    </ligand>
</feature>
<dbReference type="NCBIfam" id="TIGR00066">
    <property type="entry name" value="g_glut_trans"/>
    <property type="match status" value="1"/>
</dbReference>
<keyword evidence="11" id="KW-0317">Glutathione biosynthesis</keyword>
<feature type="binding site" evidence="10">
    <location>
        <position position="87"/>
    </location>
    <ligand>
        <name>L-glutamate</name>
        <dbReference type="ChEBI" id="CHEBI:29985"/>
    </ligand>
</feature>
<proteinExistence type="inferred from homology"/>
<feature type="active site" description="Nucleophile" evidence="9">
    <location>
        <position position="361"/>
    </location>
</feature>
<keyword evidence="6 11" id="KW-0865">Zymogen</keyword>
<dbReference type="Gene3D" id="3.60.20.40">
    <property type="match status" value="1"/>
</dbReference>
<dbReference type="InterPro" id="IPR000101">
    <property type="entry name" value="GGT_peptidase"/>
</dbReference>
<organism evidence="12 13">
    <name type="scientific">Dethiosulfatibacter aminovorans DSM 17477</name>
    <dbReference type="NCBI Taxonomy" id="1121476"/>
    <lineage>
        <taxon>Bacteria</taxon>
        <taxon>Bacillati</taxon>
        <taxon>Bacillota</taxon>
        <taxon>Tissierellia</taxon>
        <taxon>Dethiosulfatibacter</taxon>
    </lineage>
</organism>
<dbReference type="PANTHER" id="PTHR43199:SF1">
    <property type="entry name" value="GLUTATHIONE HYDROLASE PROENZYME"/>
    <property type="match status" value="1"/>
</dbReference>
<evidence type="ECO:0000256" key="9">
    <source>
        <dbReference type="PIRSR" id="PIRSR600101-1"/>
    </source>
</evidence>
<evidence type="ECO:0000256" key="10">
    <source>
        <dbReference type="PIRSR" id="PIRSR600101-2"/>
    </source>
</evidence>
<dbReference type="EC" id="3.4.19.13" evidence="11"/>
<dbReference type="InterPro" id="IPR029055">
    <property type="entry name" value="Ntn_hydrolases_N"/>
</dbReference>
<evidence type="ECO:0000256" key="7">
    <source>
        <dbReference type="ARBA" id="ARBA00023315"/>
    </source>
</evidence>
<evidence type="ECO:0000256" key="2">
    <source>
        <dbReference type="ARBA" id="ARBA00001089"/>
    </source>
</evidence>
<feature type="binding site" evidence="10">
    <location>
        <begin position="379"/>
        <end position="381"/>
    </location>
    <ligand>
        <name>L-glutamate</name>
        <dbReference type="ChEBI" id="CHEBI:29985"/>
    </ligand>
</feature>
<evidence type="ECO:0000313" key="12">
    <source>
        <dbReference type="EMBL" id="SHI94559.1"/>
    </source>
</evidence>
<feature type="binding site" evidence="10">
    <location>
        <position position="403"/>
    </location>
    <ligand>
        <name>L-glutamate</name>
        <dbReference type="ChEBI" id="CHEBI:29985"/>
    </ligand>
</feature>
<dbReference type="STRING" id="1121476.SAMN02745751_01407"/>
<dbReference type="GO" id="GO:0103068">
    <property type="term" value="F:leukotriene C4 gamma-glutamyl transferase activity"/>
    <property type="evidence" value="ECO:0007669"/>
    <property type="project" value="UniProtKB-EC"/>
</dbReference>
<comment type="pathway">
    <text evidence="11">Sulfur metabolism; glutathione metabolism.</text>
</comment>
<keyword evidence="7 11" id="KW-0012">Acyltransferase</keyword>
<keyword evidence="4 11" id="KW-0808">Transferase</keyword>
<protein>
    <recommendedName>
        <fullName evidence="11">Glutathione hydrolase proenzyme</fullName>
        <ecNumber evidence="11">2.3.2.2</ecNumber>
        <ecNumber evidence="11">3.4.19.13</ecNumber>
    </recommendedName>
    <component>
        <recommendedName>
            <fullName evidence="11">Glutathione hydrolase large chain</fullName>
        </recommendedName>
    </component>
    <component>
        <recommendedName>
            <fullName evidence="11">Glutathione hydrolase small chain</fullName>
        </recommendedName>
    </component>
</protein>
<evidence type="ECO:0000256" key="6">
    <source>
        <dbReference type="ARBA" id="ARBA00023145"/>
    </source>
</evidence>
<keyword evidence="13" id="KW-1185">Reference proteome</keyword>
<dbReference type="EMBL" id="FQZL01000008">
    <property type="protein sequence ID" value="SHI94559.1"/>
    <property type="molecule type" value="Genomic_DNA"/>
</dbReference>
<dbReference type="InterPro" id="IPR043137">
    <property type="entry name" value="GGT_ssub_C"/>
</dbReference>
<comment type="catalytic activity">
    <reaction evidence="8 11">
        <text>an N-terminal (5-L-glutamyl)-[peptide] + an alpha-amino acid = 5-L-glutamyl amino acid + an N-terminal L-alpha-aminoacyl-[peptide]</text>
        <dbReference type="Rhea" id="RHEA:23904"/>
        <dbReference type="Rhea" id="RHEA-COMP:9780"/>
        <dbReference type="Rhea" id="RHEA-COMP:9795"/>
        <dbReference type="ChEBI" id="CHEBI:77644"/>
        <dbReference type="ChEBI" id="CHEBI:78597"/>
        <dbReference type="ChEBI" id="CHEBI:78599"/>
        <dbReference type="ChEBI" id="CHEBI:78608"/>
        <dbReference type="EC" id="2.3.2.2"/>
    </reaction>
</comment>
<comment type="catalytic activity">
    <reaction evidence="1 11">
        <text>an S-substituted glutathione + H2O = an S-substituted L-cysteinylglycine + L-glutamate</text>
        <dbReference type="Rhea" id="RHEA:59468"/>
        <dbReference type="ChEBI" id="CHEBI:15377"/>
        <dbReference type="ChEBI" id="CHEBI:29985"/>
        <dbReference type="ChEBI" id="CHEBI:90779"/>
        <dbReference type="ChEBI" id="CHEBI:143103"/>
        <dbReference type="EC" id="3.4.19.13"/>
    </reaction>
</comment>
<dbReference type="InterPro" id="IPR055262">
    <property type="entry name" value="GGT_CS"/>
</dbReference>
<evidence type="ECO:0000256" key="1">
    <source>
        <dbReference type="ARBA" id="ARBA00001049"/>
    </source>
</evidence>
<dbReference type="GO" id="GO:0006750">
    <property type="term" value="P:glutathione biosynthetic process"/>
    <property type="evidence" value="ECO:0007669"/>
    <property type="project" value="UniProtKB-KW"/>
</dbReference>
<comment type="subunit">
    <text evidence="11">This enzyme consists of two polypeptide chains, which are synthesized in precursor form from a single polypeptide.</text>
</comment>
<dbReference type="EC" id="2.3.2.2" evidence="11"/>
<dbReference type="InterPro" id="IPR051792">
    <property type="entry name" value="GGT_bact"/>
</dbReference>
<evidence type="ECO:0000313" key="13">
    <source>
        <dbReference type="Proteomes" id="UP000184052"/>
    </source>
</evidence>
<evidence type="ECO:0000256" key="8">
    <source>
        <dbReference type="ARBA" id="ARBA00047417"/>
    </source>
</evidence>
<dbReference type="GO" id="GO:0036374">
    <property type="term" value="F:glutathione hydrolase activity"/>
    <property type="evidence" value="ECO:0007669"/>
    <property type="project" value="UniProtKB-UniRule"/>
</dbReference>
<reference evidence="12 13" key="1">
    <citation type="submission" date="2016-11" db="EMBL/GenBank/DDBJ databases">
        <authorList>
            <person name="Jaros S."/>
            <person name="Januszkiewicz K."/>
            <person name="Wedrychowicz H."/>
        </authorList>
    </citation>
    <scope>NUCLEOTIDE SEQUENCE [LARGE SCALE GENOMIC DNA]</scope>
    <source>
        <strain evidence="12 13">DSM 17477</strain>
    </source>
</reference>
<comment type="catalytic activity">
    <reaction evidence="2 11">
        <text>glutathione + H2O = L-cysteinylglycine + L-glutamate</text>
        <dbReference type="Rhea" id="RHEA:28807"/>
        <dbReference type="ChEBI" id="CHEBI:15377"/>
        <dbReference type="ChEBI" id="CHEBI:29985"/>
        <dbReference type="ChEBI" id="CHEBI:57925"/>
        <dbReference type="ChEBI" id="CHEBI:61694"/>
        <dbReference type="EC" id="3.4.19.13"/>
    </reaction>
</comment>
<gene>
    <name evidence="12" type="ORF">SAMN02745751_01407</name>
</gene>
<accession>A0A1M6FAC2</accession>
<evidence type="ECO:0000256" key="3">
    <source>
        <dbReference type="ARBA" id="ARBA00009381"/>
    </source>
</evidence>
<dbReference type="OrthoDB" id="9781342at2"/>
<dbReference type="PANTHER" id="PTHR43199">
    <property type="entry name" value="GLUTATHIONE HYDROLASE"/>
    <property type="match status" value="1"/>
</dbReference>
<dbReference type="Gene3D" id="1.10.246.130">
    <property type="match status" value="1"/>
</dbReference>
<dbReference type="SUPFAM" id="SSF56235">
    <property type="entry name" value="N-terminal nucleophile aminohydrolases (Ntn hydrolases)"/>
    <property type="match status" value="1"/>
</dbReference>
<comment type="PTM">
    <text evidence="11">Cleaved by autocatalysis into a large and a small subunit.</text>
</comment>
<feature type="binding site" evidence="10">
    <location>
        <begin position="422"/>
        <end position="423"/>
    </location>
    <ligand>
        <name>L-glutamate</name>
        <dbReference type="ChEBI" id="CHEBI:29985"/>
    </ligand>
</feature>